<gene>
    <name evidence="2" type="ORF">L798_11526</name>
</gene>
<dbReference type="InParanoid" id="A0A067QZ25"/>
<dbReference type="EMBL" id="KK852865">
    <property type="protein sequence ID" value="KDR14771.1"/>
    <property type="molecule type" value="Genomic_DNA"/>
</dbReference>
<evidence type="ECO:0000256" key="1">
    <source>
        <dbReference type="SAM" id="MobiDB-lite"/>
    </source>
</evidence>
<feature type="compositionally biased region" description="Polar residues" evidence="1">
    <location>
        <begin position="66"/>
        <end position="81"/>
    </location>
</feature>
<keyword evidence="3" id="KW-1185">Reference proteome</keyword>
<feature type="compositionally biased region" description="Basic and acidic residues" evidence="1">
    <location>
        <begin position="22"/>
        <end position="33"/>
    </location>
</feature>
<evidence type="ECO:0000313" key="2">
    <source>
        <dbReference type="EMBL" id="KDR14771.1"/>
    </source>
</evidence>
<protein>
    <submittedName>
        <fullName evidence="2">Uncharacterized protein</fullName>
    </submittedName>
</protein>
<evidence type="ECO:0000313" key="3">
    <source>
        <dbReference type="Proteomes" id="UP000027135"/>
    </source>
</evidence>
<dbReference type="AlphaFoldDB" id="A0A067QZ25"/>
<dbReference type="Proteomes" id="UP000027135">
    <property type="component" value="Unassembled WGS sequence"/>
</dbReference>
<reference evidence="2 3" key="1">
    <citation type="journal article" date="2014" name="Nat. Commun.">
        <title>Molecular traces of alternative social organization in a termite genome.</title>
        <authorList>
            <person name="Terrapon N."/>
            <person name="Li C."/>
            <person name="Robertson H.M."/>
            <person name="Ji L."/>
            <person name="Meng X."/>
            <person name="Booth W."/>
            <person name="Chen Z."/>
            <person name="Childers C.P."/>
            <person name="Glastad K.M."/>
            <person name="Gokhale K."/>
            <person name="Gowin J."/>
            <person name="Gronenberg W."/>
            <person name="Hermansen R.A."/>
            <person name="Hu H."/>
            <person name="Hunt B.G."/>
            <person name="Huylmans A.K."/>
            <person name="Khalil S.M."/>
            <person name="Mitchell R.D."/>
            <person name="Munoz-Torres M.C."/>
            <person name="Mustard J.A."/>
            <person name="Pan H."/>
            <person name="Reese J.T."/>
            <person name="Scharf M.E."/>
            <person name="Sun F."/>
            <person name="Vogel H."/>
            <person name="Xiao J."/>
            <person name="Yang W."/>
            <person name="Yang Z."/>
            <person name="Yang Z."/>
            <person name="Zhou J."/>
            <person name="Zhu J."/>
            <person name="Brent C.S."/>
            <person name="Elsik C.G."/>
            <person name="Goodisman M.A."/>
            <person name="Liberles D.A."/>
            <person name="Roe R.M."/>
            <person name="Vargo E.L."/>
            <person name="Vilcinskas A."/>
            <person name="Wang J."/>
            <person name="Bornberg-Bauer E."/>
            <person name="Korb J."/>
            <person name="Zhang G."/>
            <person name="Liebig J."/>
        </authorList>
    </citation>
    <scope>NUCLEOTIDE SEQUENCE [LARGE SCALE GENOMIC DNA]</scope>
    <source>
        <tissue evidence="2">Whole organism</tissue>
    </source>
</reference>
<feature type="region of interest" description="Disordered" evidence="1">
    <location>
        <begin position="22"/>
        <end position="81"/>
    </location>
</feature>
<organism evidence="2 3">
    <name type="scientific">Zootermopsis nevadensis</name>
    <name type="common">Dampwood termite</name>
    <dbReference type="NCBI Taxonomy" id="136037"/>
    <lineage>
        <taxon>Eukaryota</taxon>
        <taxon>Metazoa</taxon>
        <taxon>Ecdysozoa</taxon>
        <taxon>Arthropoda</taxon>
        <taxon>Hexapoda</taxon>
        <taxon>Insecta</taxon>
        <taxon>Pterygota</taxon>
        <taxon>Neoptera</taxon>
        <taxon>Polyneoptera</taxon>
        <taxon>Dictyoptera</taxon>
        <taxon>Blattodea</taxon>
        <taxon>Blattoidea</taxon>
        <taxon>Termitoidae</taxon>
        <taxon>Termopsidae</taxon>
        <taxon>Zootermopsis</taxon>
    </lineage>
</organism>
<name>A0A067QZ25_ZOONE</name>
<accession>A0A067QZ25</accession>
<proteinExistence type="predicted"/>
<sequence length="81" mass="9063">MHSVKYAVEVCSKELSVHPIGRDVSIRTKDHSSRSGIPAPGRDTQHSTLCRPELAWERRPQPRPPLQNTKVQNPSSVPTRA</sequence>